<dbReference type="InterPro" id="IPR050352">
    <property type="entry name" value="ABCG_transporters"/>
</dbReference>
<dbReference type="GO" id="GO:0005886">
    <property type="term" value="C:plasma membrane"/>
    <property type="evidence" value="ECO:0007669"/>
    <property type="project" value="TreeGrafter"/>
</dbReference>
<proteinExistence type="predicted"/>
<evidence type="ECO:0000256" key="5">
    <source>
        <dbReference type="ARBA" id="ARBA00023136"/>
    </source>
</evidence>
<keyword evidence="2" id="KW-0813">Transport</keyword>
<dbReference type="OrthoDB" id="66620at2759"/>
<feature type="transmembrane region" description="Helical" evidence="6">
    <location>
        <begin position="332"/>
        <end position="354"/>
    </location>
</feature>
<evidence type="ECO:0000313" key="8">
    <source>
        <dbReference type="EMBL" id="CAF1108091.1"/>
    </source>
</evidence>
<feature type="transmembrane region" description="Helical" evidence="6">
    <location>
        <begin position="215"/>
        <end position="239"/>
    </location>
</feature>
<evidence type="ECO:0000256" key="4">
    <source>
        <dbReference type="ARBA" id="ARBA00022989"/>
    </source>
</evidence>
<dbReference type="PANTHER" id="PTHR48041">
    <property type="entry name" value="ABC TRANSPORTER G FAMILY MEMBER 28"/>
    <property type="match status" value="1"/>
</dbReference>
<protein>
    <recommendedName>
        <fullName evidence="7">ABC-2 type transporter transmembrane domain-containing protein</fullName>
    </recommendedName>
</protein>
<sequence>LYKKCPPLTNPADFYMDLLGFDVNDSTYSQNEIHSYCENFSRSEYNIELDKRIQSVKPEYFSSPSNYSPYKSSWSDQMSYLIQRSFFNYIRNHKVVLTDLLMVIMTALLGGFIFFQTSEKDENTCHFNQKSIKSVIYAIFYTVTVSYIFSIMGAVMAFPPEIPIYNREYNASVYRSDTYYLSKLIIELPVYIILPSIHAIILYYMFGFDCEKNSFFVFILADILISNAAFSLGHVLSVLSPDANLAMSLVAPTIAVQMLFSSFFLSITPRTPELLKTIRYSSVFNYGFDLLMKNHWENVQAIECEYDIEFLCLVTGDSILNQEQVTLKNRNAYIIMLVFLIILFRLMAFSILWFKCKRTSFSFSKFLEKFQNRITFIV</sequence>
<dbReference type="AlphaFoldDB" id="A0A814PMM0"/>
<name>A0A814PMM0_9BILA</name>
<dbReference type="GO" id="GO:0140359">
    <property type="term" value="F:ABC-type transporter activity"/>
    <property type="evidence" value="ECO:0007669"/>
    <property type="project" value="InterPro"/>
</dbReference>
<dbReference type="Pfam" id="PF01061">
    <property type="entry name" value="ABC2_membrane"/>
    <property type="match status" value="1"/>
</dbReference>
<accession>A0A814PMM0</accession>
<evidence type="ECO:0000256" key="1">
    <source>
        <dbReference type="ARBA" id="ARBA00004141"/>
    </source>
</evidence>
<feature type="non-terminal residue" evidence="8">
    <location>
        <position position="1"/>
    </location>
</feature>
<dbReference type="PANTHER" id="PTHR48041:SF139">
    <property type="entry name" value="PROTEIN SCARLET"/>
    <property type="match status" value="1"/>
</dbReference>
<evidence type="ECO:0000256" key="2">
    <source>
        <dbReference type="ARBA" id="ARBA00022448"/>
    </source>
</evidence>
<comment type="subcellular location">
    <subcellularLocation>
        <location evidence="1">Membrane</location>
        <topology evidence="1">Multi-pass membrane protein</topology>
    </subcellularLocation>
</comment>
<dbReference type="InterPro" id="IPR013525">
    <property type="entry name" value="ABC2_TM"/>
</dbReference>
<feature type="transmembrane region" description="Helical" evidence="6">
    <location>
        <begin position="135"/>
        <end position="158"/>
    </location>
</feature>
<keyword evidence="3 6" id="KW-0812">Transmembrane</keyword>
<evidence type="ECO:0000313" key="9">
    <source>
        <dbReference type="Proteomes" id="UP000663879"/>
    </source>
</evidence>
<evidence type="ECO:0000259" key="7">
    <source>
        <dbReference type="Pfam" id="PF01061"/>
    </source>
</evidence>
<feature type="transmembrane region" description="Helical" evidence="6">
    <location>
        <begin position="95"/>
        <end position="115"/>
    </location>
</feature>
<feature type="transmembrane region" description="Helical" evidence="6">
    <location>
        <begin position="178"/>
        <end position="203"/>
    </location>
</feature>
<keyword evidence="4 6" id="KW-1133">Transmembrane helix</keyword>
<comment type="caution">
    <text evidence="8">The sequence shown here is derived from an EMBL/GenBank/DDBJ whole genome shotgun (WGS) entry which is preliminary data.</text>
</comment>
<gene>
    <name evidence="8" type="ORF">OXX778_LOCUS21490</name>
</gene>
<evidence type="ECO:0000256" key="6">
    <source>
        <dbReference type="SAM" id="Phobius"/>
    </source>
</evidence>
<keyword evidence="9" id="KW-1185">Reference proteome</keyword>
<evidence type="ECO:0000256" key="3">
    <source>
        <dbReference type="ARBA" id="ARBA00022692"/>
    </source>
</evidence>
<dbReference type="EMBL" id="CAJNOC010007988">
    <property type="protein sequence ID" value="CAF1108091.1"/>
    <property type="molecule type" value="Genomic_DNA"/>
</dbReference>
<feature type="transmembrane region" description="Helical" evidence="6">
    <location>
        <begin position="245"/>
        <end position="267"/>
    </location>
</feature>
<dbReference type="Proteomes" id="UP000663879">
    <property type="component" value="Unassembled WGS sequence"/>
</dbReference>
<feature type="domain" description="ABC-2 type transporter transmembrane" evidence="7">
    <location>
        <begin position="77"/>
        <end position="294"/>
    </location>
</feature>
<keyword evidence="5 6" id="KW-0472">Membrane</keyword>
<reference evidence="8" key="1">
    <citation type="submission" date="2021-02" db="EMBL/GenBank/DDBJ databases">
        <authorList>
            <person name="Nowell W R."/>
        </authorList>
    </citation>
    <scope>NUCLEOTIDE SEQUENCE</scope>
    <source>
        <strain evidence="8">Ploen Becks lab</strain>
    </source>
</reference>
<organism evidence="8 9">
    <name type="scientific">Brachionus calyciflorus</name>
    <dbReference type="NCBI Taxonomy" id="104777"/>
    <lineage>
        <taxon>Eukaryota</taxon>
        <taxon>Metazoa</taxon>
        <taxon>Spiralia</taxon>
        <taxon>Gnathifera</taxon>
        <taxon>Rotifera</taxon>
        <taxon>Eurotatoria</taxon>
        <taxon>Monogononta</taxon>
        <taxon>Pseudotrocha</taxon>
        <taxon>Ploima</taxon>
        <taxon>Brachionidae</taxon>
        <taxon>Brachionus</taxon>
    </lineage>
</organism>